<evidence type="ECO:0000313" key="4">
    <source>
        <dbReference type="Proteomes" id="UP000282957"/>
    </source>
</evidence>
<dbReference type="Pfam" id="PF00353">
    <property type="entry name" value="HemolysinCabind"/>
    <property type="match status" value="2"/>
</dbReference>
<proteinExistence type="inferred from homology"/>
<dbReference type="PRINTS" id="PR00138">
    <property type="entry name" value="MATRIXIN"/>
</dbReference>
<dbReference type="GO" id="GO:0004222">
    <property type="term" value="F:metalloendopeptidase activity"/>
    <property type="evidence" value="ECO:0007669"/>
    <property type="project" value="InterPro"/>
</dbReference>
<dbReference type="AlphaFoldDB" id="A0A437LZ38"/>
<dbReference type="EMBL" id="SACL01000012">
    <property type="protein sequence ID" value="RVT90680.1"/>
    <property type="molecule type" value="Genomic_DNA"/>
</dbReference>
<dbReference type="GO" id="GO:0008270">
    <property type="term" value="F:zinc ion binding"/>
    <property type="evidence" value="ECO:0007669"/>
    <property type="project" value="InterPro"/>
</dbReference>
<dbReference type="InterPro" id="IPR011049">
    <property type="entry name" value="Serralysin-like_metalloprot_C"/>
</dbReference>
<dbReference type="InterPro" id="IPR001343">
    <property type="entry name" value="Hemolysn_Ca-bd"/>
</dbReference>
<comment type="similarity">
    <text evidence="1">Belongs to the peptidase M10B family.</text>
</comment>
<dbReference type="GO" id="GO:0006508">
    <property type="term" value="P:proteolysis"/>
    <property type="evidence" value="ECO:0007669"/>
    <property type="project" value="InterPro"/>
</dbReference>
<keyword evidence="4" id="KW-1185">Reference proteome</keyword>
<comment type="caution">
    <text evidence="3">The sequence shown here is derived from an EMBL/GenBank/DDBJ whole genome shotgun (WGS) entry which is preliminary data.</text>
</comment>
<sequence>MSCATDGCAVYHSFMVSPDYTTLLSRNTSWHDAAATADGTPMVVTYSFATTAEAGSTGFQAFSTAQRASARLALDAWAAVSGLSFVEVPDTSDGTGIDIRFDLERLSSITTMGVTTLAPYGDVTMNSRLFAYDSFAPDPYRVSYQALLHEVGHALGLSHPASDSAEALANTIMVSVLGTGRPINAPLAWDVSAIQALYGTPADRAALGISWSWDANYGAVHGTGTAGDDSLTGTAWRDVLIGGAGDDILNGRESDDILVPGMGNDTLIGGAGFDTVVLNATRGGVTLDALGGWLISAEGTDHISGIEAVRMLDGTLYLSRPDALSRIAALYEVALGRTPDTGGLAHWWAEFQAGASLRQIADGFLDSAEYAAGHPVRVGADALLDQAAARPASLPADGFWVPDPDAQLVARLYELALGRAPEAAGFAAWLAEMDGGLDEAGLARGFFLSHEAESNGGTGFASAEDLLAAARTDAWRLHVDGVSLL</sequence>
<dbReference type="InterPro" id="IPR021190">
    <property type="entry name" value="Pept_M10A"/>
</dbReference>
<dbReference type="PROSITE" id="PS00330">
    <property type="entry name" value="HEMOLYSIN_CALCIUM"/>
    <property type="match status" value="1"/>
</dbReference>
<dbReference type="SUPFAM" id="SSF51120">
    <property type="entry name" value="beta-Roll"/>
    <property type="match status" value="1"/>
</dbReference>
<accession>A0A437LZ38</accession>
<dbReference type="PRINTS" id="PR00313">
    <property type="entry name" value="CABNDNGRPT"/>
</dbReference>
<evidence type="ECO:0000256" key="1">
    <source>
        <dbReference type="ARBA" id="ARBA00009490"/>
    </source>
</evidence>
<feature type="domain" description="Peptidase metallopeptidase" evidence="2">
    <location>
        <begin position="33"/>
        <end position="200"/>
    </location>
</feature>
<dbReference type="InterPro" id="IPR006026">
    <property type="entry name" value="Peptidase_Metallo"/>
</dbReference>
<dbReference type="InterPro" id="IPR018511">
    <property type="entry name" value="Hemolysin-typ_Ca-bd_CS"/>
</dbReference>
<dbReference type="Proteomes" id="UP000282957">
    <property type="component" value="Unassembled WGS sequence"/>
</dbReference>
<dbReference type="Gene3D" id="2.150.10.10">
    <property type="entry name" value="Serralysin-like metalloprotease, C-terminal"/>
    <property type="match status" value="1"/>
</dbReference>
<evidence type="ECO:0000259" key="2">
    <source>
        <dbReference type="SMART" id="SM00235"/>
    </source>
</evidence>
<reference evidence="3 4" key="1">
    <citation type="submission" date="2019-01" db="EMBL/GenBank/DDBJ databases">
        <authorList>
            <person name="Chen W.-M."/>
        </authorList>
    </citation>
    <scope>NUCLEOTIDE SEQUENCE [LARGE SCALE GENOMIC DNA]</scope>
    <source>
        <strain evidence="3 4">CCP-6</strain>
    </source>
</reference>
<dbReference type="Gene3D" id="3.40.390.10">
    <property type="entry name" value="Collagenase (Catalytic Domain)"/>
    <property type="match status" value="1"/>
</dbReference>
<dbReference type="InterPro" id="IPR024079">
    <property type="entry name" value="MetalloPept_cat_dom_sf"/>
</dbReference>
<dbReference type="InterPro" id="IPR025282">
    <property type="entry name" value="DUF4214"/>
</dbReference>
<dbReference type="GO" id="GO:0005509">
    <property type="term" value="F:calcium ion binding"/>
    <property type="evidence" value="ECO:0007669"/>
    <property type="project" value="InterPro"/>
</dbReference>
<name>A0A437LZ38_9PROT</name>
<gene>
    <name evidence="3" type="ORF">EOD42_23035</name>
</gene>
<dbReference type="Pfam" id="PF13946">
    <property type="entry name" value="DUF4214"/>
    <property type="match status" value="2"/>
</dbReference>
<organism evidence="3 4">
    <name type="scientific">Rhodovarius crocodyli</name>
    <dbReference type="NCBI Taxonomy" id="1979269"/>
    <lineage>
        <taxon>Bacteria</taxon>
        <taxon>Pseudomonadati</taxon>
        <taxon>Pseudomonadota</taxon>
        <taxon>Alphaproteobacteria</taxon>
        <taxon>Acetobacterales</taxon>
        <taxon>Roseomonadaceae</taxon>
        <taxon>Rhodovarius</taxon>
    </lineage>
</organism>
<evidence type="ECO:0000313" key="3">
    <source>
        <dbReference type="EMBL" id="RVT90680.1"/>
    </source>
</evidence>
<dbReference type="OrthoDB" id="7239706at2"/>
<dbReference type="SMART" id="SM00235">
    <property type="entry name" value="ZnMc"/>
    <property type="match status" value="1"/>
</dbReference>
<protein>
    <submittedName>
        <fullName evidence="3">DUF4214 domain-containing protein</fullName>
    </submittedName>
</protein>
<dbReference type="SUPFAM" id="SSF55486">
    <property type="entry name" value="Metalloproteases ('zincins'), catalytic domain"/>
    <property type="match status" value="1"/>
</dbReference>